<protein>
    <recommendedName>
        <fullName evidence="2">Histone-lysine N-methyltransferase NSD-like PHD zinc finger domain-containing protein</fullName>
    </recommendedName>
</protein>
<sequence>MKCLYTNKQKFEKTKQSNEPVVNTNESNQNNESNKSNKSIQPHSRLRRVRQTLLCNTKRNGEKDRRSNLSSSFIYKSAFPCDQNDIDGIRQWLDHIRHTLLEPRLEQLADDPESLDPKEILAGFLCRQCQTQSHPCFICGLITDIPTSQCIYTAKGCGKYYHLQCLTTGGYELHSTIYKELGIDYLITFVYNYYKYIYIYSRTFVCPRHHCWDCTKSSGAPKRQCWYCPQMYCRKHCPPIAELPAVQVAHSGKDYGSYPDFKFDLINCRPGMNARHPLTRDLEFGRNDSKFGVLSNIQWAVHEALRVQLHIQLRQIPQYFEYSHPIDVTAEIVEKRISQM</sequence>
<feature type="compositionally biased region" description="Low complexity" evidence="1">
    <location>
        <begin position="23"/>
        <end position="39"/>
    </location>
</feature>
<dbReference type="Gene3D" id="3.30.40.10">
    <property type="entry name" value="Zinc/RING finger domain, C3HC4 (zinc finger)"/>
    <property type="match status" value="1"/>
</dbReference>
<evidence type="ECO:0000313" key="4">
    <source>
        <dbReference type="Proteomes" id="UP000023152"/>
    </source>
</evidence>
<dbReference type="InterPro" id="IPR013083">
    <property type="entry name" value="Znf_RING/FYVE/PHD"/>
</dbReference>
<evidence type="ECO:0000313" key="3">
    <source>
        <dbReference type="EMBL" id="ETO13390.1"/>
    </source>
</evidence>
<feature type="non-terminal residue" evidence="3">
    <location>
        <position position="340"/>
    </location>
</feature>
<keyword evidence="4" id="KW-1185">Reference proteome</keyword>
<comment type="caution">
    <text evidence="3">The sequence shown here is derived from an EMBL/GenBank/DDBJ whole genome shotgun (WGS) entry which is preliminary data.</text>
</comment>
<dbReference type="EMBL" id="ASPP01020639">
    <property type="protein sequence ID" value="ETO13390.1"/>
    <property type="molecule type" value="Genomic_DNA"/>
</dbReference>
<feature type="region of interest" description="Disordered" evidence="1">
    <location>
        <begin position="1"/>
        <end position="44"/>
    </location>
</feature>
<reference evidence="3 4" key="1">
    <citation type="journal article" date="2013" name="Curr. Biol.">
        <title>The Genome of the Foraminiferan Reticulomyxa filosa.</title>
        <authorList>
            <person name="Glockner G."/>
            <person name="Hulsmann N."/>
            <person name="Schleicher M."/>
            <person name="Noegel A.A."/>
            <person name="Eichinger L."/>
            <person name="Gallinger C."/>
            <person name="Pawlowski J."/>
            <person name="Sierra R."/>
            <person name="Euteneuer U."/>
            <person name="Pillet L."/>
            <person name="Moustafa A."/>
            <person name="Platzer M."/>
            <person name="Groth M."/>
            <person name="Szafranski K."/>
            <person name="Schliwa M."/>
        </authorList>
    </citation>
    <scope>NUCLEOTIDE SEQUENCE [LARGE SCALE GENOMIC DNA]</scope>
</reference>
<dbReference type="AlphaFoldDB" id="X6MK30"/>
<organism evidence="3 4">
    <name type="scientific">Reticulomyxa filosa</name>
    <dbReference type="NCBI Taxonomy" id="46433"/>
    <lineage>
        <taxon>Eukaryota</taxon>
        <taxon>Sar</taxon>
        <taxon>Rhizaria</taxon>
        <taxon>Retaria</taxon>
        <taxon>Foraminifera</taxon>
        <taxon>Monothalamids</taxon>
        <taxon>Reticulomyxidae</taxon>
        <taxon>Reticulomyxa</taxon>
    </lineage>
</organism>
<feature type="domain" description="Histone-lysine N-methyltransferase NSD-like PHD zinc finger" evidence="2">
    <location>
        <begin position="132"/>
        <end position="209"/>
    </location>
</feature>
<dbReference type="Proteomes" id="UP000023152">
    <property type="component" value="Unassembled WGS sequence"/>
</dbReference>
<dbReference type="Pfam" id="PF22908">
    <property type="entry name" value="PHD_NSD"/>
    <property type="match status" value="1"/>
</dbReference>
<accession>X6MK30</accession>
<gene>
    <name evidence="3" type="ORF">RFI_23984</name>
</gene>
<evidence type="ECO:0000259" key="2">
    <source>
        <dbReference type="Pfam" id="PF22908"/>
    </source>
</evidence>
<proteinExistence type="predicted"/>
<dbReference type="InterPro" id="IPR055198">
    <property type="entry name" value="NSD_PHD"/>
</dbReference>
<name>X6MK30_RETFI</name>
<evidence type="ECO:0000256" key="1">
    <source>
        <dbReference type="SAM" id="MobiDB-lite"/>
    </source>
</evidence>